<protein>
    <submittedName>
        <fullName evidence="4">FHA domain-containing protein</fullName>
    </submittedName>
</protein>
<feature type="region of interest" description="Disordered" evidence="2">
    <location>
        <begin position="181"/>
        <end position="301"/>
    </location>
</feature>
<comment type="caution">
    <text evidence="4">The sequence shown here is derived from an EMBL/GenBank/DDBJ whole genome shotgun (WGS) entry which is preliminary data.</text>
</comment>
<evidence type="ECO:0000313" key="4">
    <source>
        <dbReference type="EMBL" id="MBB6628679.1"/>
    </source>
</evidence>
<feature type="compositionally biased region" description="Pro residues" evidence="2">
    <location>
        <begin position="281"/>
        <end position="301"/>
    </location>
</feature>
<dbReference type="RefSeq" id="WP_185253711.1">
    <property type="nucleotide sequence ID" value="NZ_JACKXE010000001.1"/>
</dbReference>
<feature type="domain" description="FHA" evidence="3">
    <location>
        <begin position="361"/>
        <end position="421"/>
    </location>
</feature>
<feature type="compositionally biased region" description="Low complexity" evidence="2">
    <location>
        <begin position="222"/>
        <end position="238"/>
    </location>
</feature>
<evidence type="ECO:0000313" key="5">
    <source>
        <dbReference type="Proteomes" id="UP000523955"/>
    </source>
</evidence>
<accession>A0A7X0VBE3</accession>
<dbReference type="Proteomes" id="UP000523955">
    <property type="component" value="Unassembled WGS sequence"/>
</dbReference>
<organism evidence="4 5">
    <name type="scientific">Nocardioides luti</name>
    <dbReference type="NCBI Taxonomy" id="2761101"/>
    <lineage>
        <taxon>Bacteria</taxon>
        <taxon>Bacillati</taxon>
        <taxon>Actinomycetota</taxon>
        <taxon>Actinomycetes</taxon>
        <taxon>Propionibacteriales</taxon>
        <taxon>Nocardioidaceae</taxon>
        <taxon>Nocardioides</taxon>
    </lineage>
</organism>
<dbReference type="InterPro" id="IPR008984">
    <property type="entry name" value="SMAD_FHA_dom_sf"/>
</dbReference>
<dbReference type="InterPro" id="IPR000253">
    <property type="entry name" value="FHA_dom"/>
</dbReference>
<evidence type="ECO:0000259" key="3">
    <source>
        <dbReference type="PROSITE" id="PS50006"/>
    </source>
</evidence>
<dbReference type="CDD" id="cd00060">
    <property type="entry name" value="FHA"/>
    <property type="match status" value="1"/>
</dbReference>
<reference evidence="4 5" key="1">
    <citation type="submission" date="2020-08" db="EMBL/GenBank/DDBJ databases">
        <authorList>
            <person name="Seo M.-J."/>
        </authorList>
    </citation>
    <scope>NUCLEOTIDE SEQUENCE [LARGE SCALE GENOMIC DNA]</scope>
    <source>
        <strain evidence="4 5">KIGAM211</strain>
    </source>
</reference>
<evidence type="ECO:0000256" key="1">
    <source>
        <dbReference type="ARBA" id="ARBA00022553"/>
    </source>
</evidence>
<gene>
    <name evidence="4" type="ORF">H5V45_15240</name>
</gene>
<keyword evidence="1" id="KW-0597">Phosphoprotein</keyword>
<dbReference type="SUPFAM" id="SSF49879">
    <property type="entry name" value="SMAD/FHA domain"/>
    <property type="match status" value="1"/>
</dbReference>
<dbReference type="PROSITE" id="PS50006">
    <property type="entry name" value="FHA_DOMAIN"/>
    <property type="match status" value="1"/>
</dbReference>
<evidence type="ECO:0000256" key="2">
    <source>
        <dbReference type="SAM" id="MobiDB-lite"/>
    </source>
</evidence>
<feature type="compositionally biased region" description="Acidic residues" evidence="2">
    <location>
        <begin position="206"/>
        <end position="221"/>
    </location>
</feature>
<sequence length="458" mass="47459">MSDEADRSMRSYRPGAWFGIFGDRATVILPPTEKARVAKLWELIDDGAGFDETLDALIADGLRDLPGFVLVSENDDEVKVVLRGAARATFTVDGEPVELEGSSATTWVERSLRQVTRMTVVVDEDGDGEGADAAHLVIGGGLVRIARLDEPPYVVGVAGPDTEPDVAPVDEPLPDHVVVAGLEPADDGAGGDDAPEDDVSSMVEATADEEPVAEPEPEEESAFTPEPAFAPVPAAADDAPAEEPAPEAPAPEEPAEPELETVAQPVLDADAPGPDVSGADVPPPAEPPAGPPVDPAVPAGPAPVVEPEHDGMTRAGGWDRPEFVRQQPGIPGQPQAPSITSRPVASLSFSNGDVVEVDRAILVGRAPEARRFTATEQPRLVTVPSPNQEISSTHLEIRPGSGADHGSAVVTDMGSTNGTVLVQPGLPPEDLQPGIAVQLIPGAIIDLGDGVTIQVTNP</sequence>
<feature type="compositionally biased region" description="Acidic residues" evidence="2">
    <location>
        <begin position="184"/>
        <end position="199"/>
    </location>
</feature>
<dbReference type="AlphaFoldDB" id="A0A7X0VBE3"/>
<name>A0A7X0VBE3_9ACTN</name>
<keyword evidence="5" id="KW-1185">Reference proteome</keyword>
<dbReference type="EMBL" id="JACKXE010000001">
    <property type="protein sequence ID" value="MBB6628679.1"/>
    <property type="molecule type" value="Genomic_DNA"/>
</dbReference>
<dbReference type="Gene3D" id="2.60.200.20">
    <property type="match status" value="1"/>
</dbReference>
<dbReference type="Pfam" id="PF00498">
    <property type="entry name" value="FHA"/>
    <property type="match status" value="1"/>
</dbReference>
<proteinExistence type="predicted"/>